<gene>
    <name evidence="6" type="ORF">LI90_1272</name>
</gene>
<feature type="region of interest" description="Disordered" evidence="3">
    <location>
        <begin position="234"/>
        <end position="264"/>
    </location>
</feature>
<proteinExistence type="predicted"/>
<evidence type="ECO:0000256" key="3">
    <source>
        <dbReference type="SAM" id="MobiDB-lite"/>
    </source>
</evidence>
<keyword evidence="7" id="KW-1185">Reference proteome</keyword>
<dbReference type="PATRIC" id="fig|1469144.10.peg.1403"/>
<keyword evidence="4" id="KW-0472">Membrane</keyword>
<dbReference type="SUPFAM" id="SSF69593">
    <property type="entry name" value="Glycerol-3-phosphate (1)-acyltransferase"/>
    <property type="match status" value="1"/>
</dbReference>
<dbReference type="OrthoDB" id="9806008at2"/>
<dbReference type="GO" id="GO:0005886">
    <property type="term" value="C:plasma membrane"/>
    <property type="evidence" value="ECO:0007669"/>
    <property type="project" value="TreeGrafter"/>
</dbReference>
<dbReference type="SMART" id="SM00563">
    <property type="entry name" value="PlsC"/>
    <property type="match status" value="1"/>
</dbReference>
<feature type="transmembrane region" description="Helical" evidence="4">
    <location>
        <begin position="20"/>
        <end position="38"/>
    </location>
</feature>
<evidence type="ECO:0000313" key="7">
    <source>
        <dbReference type="Proteomes" id="UP000070188"/>
    </source>
</evidence>
<evidence type="ECO:0000256" key="2">
    <source>
        <dbReference type="ARBA" id="ARBA00023315"/>
    </source>
</evidence>
<evidence type="ECO:0000256" key="1">
    <source>
        <dbReference type="ARBA" id="ARBA00022679"/>
    </source>
</evidence>
<evidence type="ECO:0000313" key="6">
    <source>
        <dbReference type="EMBL" id="KWW99633.1"/>
    </source>
</evidence>
<dbReference type="AlphaFoldDB" id="A0A132MPC5"/>
<reference evidence="7" key="1">
    <citation type="submission" date="2015-04" db="EMBL/GenBank/DDBJ databases">
        <title>Physiological reanalysis, assessment of diazotrophy, and genome sequences of multiple isolates of Streptomyces thermoautotrophicus.</title>
        <authorList>
            <person name="MacKellar D.C."/>
            <person name="Lieber L."/>
            <person name="Norman J."/>
            <person name="Bolger A."/>
            <person name="Tobin C."/>
            <person name="Murray J.W."/>
            <person name="Chang R."/>
            <person name="Ford T."/>
            <person name="Nguyen P.Q."/>
            <person name="Woodward J."/>
            <person name="Permingeat H."/>
            <person name="Joshi N.S."/>
            <person name="Silver P.A."/>
            <person name="Usadel B."/>
            <person name="Rutherford A.W."/>
            <person name="Friesen M."/>
            <person name="Prell J."/>
        </authorList>
    </citation>
    <scope>NUCLEOTIDE SEQUENCE [LARGE SCALE GENOMIC DNA]</scope>
    <source>
        <strain evidence="7">H1</strain>
    </source>
</reference>
<dbReference type="RefSeq" id="WP_066885332.1">
    <property type="nucleotide sequence ID" value="NZ_JYIJ01000016.1"/>
</dbReference>
<sequence>MLNPWLGAKEDGSLPRPRKTGFWFALAALLLRPLLMLLTKRDWRGTEHIPREGGFIVAANHISYFDPIALGHFLYDNGRLPRYLAKSGLFTIPVLGSILRSMGQIPTYRGTKDAARSLRDAVAAVRRGECVIILPDGTITRDPDLWPMVGKTGVARVALTTGAPVIPIAQWGPQEVLSPYSKKLELLPRKTMRIKAGPPVDLSEFAGQELTGPVLRAATDKIVAAIVEQLEELRGEKAPPERYDMRKTGVPETGNPAKRQRGRR</sequence>
<keyword evidence="2 6" id="KW-0012">Acyltransferase</keyword>
<name>A0A132MPC5_9ACTN</name>
<dbReference type="STRING" id="1469144.LI90_1272"/>
<dbReference type="GO" id="GO:0006654">
    <property type="term" value="P:phosphatidic acid biosynthetic process"/>
    <property type="evidence" value="ECO:0007669"/>
    <property type="project" value="TreeGrafter"/>
</dbReference>
<dbReference type="GO" id="GO:0003841">
    <property type="term" value="F:1-acylglycerol-3-phosphate O-acyltransferase activity"/>
    <property type="evidence" value="ECO:0007669"/>
    <property type="project" value="UniProtKB-EC"/>
</dbReference>
<keyword evidence="1 6" id="KW-0808">Transferase</keyword>
<accession>A0A132MPC5</accession>
<comment type="caution">
    <text evidence="6">The sequence shown here is derived from an EMBL/GenBank/DDBJ whole genome shotgun (WGS) entry which is preliminary data.</text>
</comment>
<dbReference type="CDD" id="cd07989">
    <property type="entry name" value="LPLAT_AGPAT-like"/>
    <property type="match status" value="1"/>
</dbReference>
<keyword evidence="4" id="KW-0812">Transmembrane</keyword>
<dbReference type="PANTHER" id="PTHR10434:SF55">
    <property type="entry name" value="POSSIBLE ACYLTRANSFERASE"/>
    <property type="match status" value="1"/>
</dbReference>
<keyword evidence="4" id="KW-1133">Transmembrane helix</keyword>
<protein>
    <submittedName>
        <fullName evidence="6">1-acyl-sn-glycerol-3-phosphate acyltransferase</fullName>
        <ecNumber evidence="6">2.3.1.51</ecNumber>
    </submittedName>
</protein>
<organism evidence="6 7">
    <name type="scientific">Carbonactinospora thermoautotrophica</name>
    <dbReference type="NCBI Taxonomy" id="1469144"/>
    <lineage>
        <taxon>Bacteria</taxon>
        <taxon>Bacillati</taxon>
        <taxon>Actinomycetota</taxon>
        <taxon>Actinomycetes</taxon>
        <taxon>Kitasatosporales</taxon>
        <taxon>Carbonactinosporaceae</taxon>
        <taxon>Carbonactinospora</taxon>
    </lineage>
</organism>
<feature type="compositionally biased region" description="Basic and acidic residues" evidence="3">
    <location>
        <begin position="234"/>
        <end position="249"/>
    </location>
</feature>
<feature type="domain" description="Phospholipid/glycerol acyltransferase" evidence="5">
    <location>
        <begin position="55"/>
        <end position="173"/>
    </location>
</feature>
<dbReference type="PANTHER" id="PTHR10434">
    <property type="entry name" value="1-ACYL-SN-GLYCEROL-3-PHOSPHATE ACYLTRANSFERASE"/>
    <property type="match status" value="1"/>
</dbReference>
<dbReference type="EC" id="2.3.1.51" evidence="6"/>
<dbReference type="Pfam" id="PF01553">
    <property type="entry name" value="Acyltransferase"/>
    <property type="match status" value="1"/>
</dbReference>
<dbReference type="InterPro" id="IPR002123">
    <property type="entry name" value="Plipid/glycerol_acylTrfase"/>
</dbReference>
<evidence type="ECO:0000256" key="4">
    <source>
        <dbReference type="SAM" id="Phobius"/>
    </source>
</evidence>
<dbReference type="Proteomes" id="UP000070188">
    <property type="component" value="Unassembled WGS sequence"/>
</dbReference>
<evidence type="ECO:0000259" key="5">
    <source>
        <dbReference type="SMART" id="SM00563"/>
    </source>
</evidence>
<dbReference type="EMBL" id="LAXD01000001">
    <property type="protein sequence ID" value="KWW99633.1"/>
    <property type="molecule type" value="Genomic_DNA"/>
</dbReference>